<gene>
    <name evidence="8" type="ORF">E3W66_01645</name>
</gene>
<feature type="domain" description="ABC3 transporter permease C-terminal" evidence="7">
    <location>
        <begin position="715"/>
        <end position="825"/>
    </location>
</feature>
<evidence type="ECO:0000256" key="1">
    <source>
        <dbReference type="ARBA" id="ARBA00004651"/>
    </source>
</evidence>
<dbReference type="Pfam" id="PF02687">
    <property type="entry name" value="FtsX"/>
    <property type="match status" value="2"/>
</dbReference>
<keyword evidence="3 6" id="KW-0812">Transmembrane</keyword>
<comment type="subcellular location">
    <subcellularLocation>
        <location evidence="1">Cell membrane</location>
        <topology evidence="1">Multi-pass membrane protein</topology>
    </subcellularLocation>
</comment>
<feature type="transmembrane region" description="Helical" evidence="6">
    <location>
        <begin position="714"/>
        <end position="737"/>
    </location>
</feature>
<protein>
    <submittedName>
        <fullName evidence="8">FtsX-like permease family protein</fullName>
    </submittedName>
</protein>
<sequence>MTALAVKLLWRSWRSGALQLVAGALVLAVAVVTSVALLADRVQLALTEQSATFLAADLVVRGPQSPPQQWQQWSAQQQLRSSRTASFNSMVYAGEEMHLAAVKAVDSGYPLRGEVVVSQQPFSQLASDWQPRQSGPEPGQVWVDARLLPLLNVEIGDTIELGATQLQISQVVVTEPDRGGSFSLFGARVLMHYQDLGAAAVIQPGSRVNYRFLVAGEAAAVAAFNDRVATDLAQRQDQHWQVITPDGAEASIADTVDRGRKFLLLAGSVGVILAGVALALASRQFADGQLAQVALLKCWGLRAAQIRRFYTVQIALLALLGTALGLLAGWLFHSLLLAAVADFLPAQLPPPGPRPWLIGLATGVLTLIGFALPALWHLPALSALAVLRAEIKGQPLTWLARVALALAITLVLLYSYSGSAWITVGMVVTLALLALLIGSLALLMLWALRRAGNRSGGVWRMATANLWRQRLQSQLQMLGFAAAIALLLVMTVVRGSLIEEWRWQLADDAPNHFLVNVAPYEIAPVNALLAERNLVAGDWFSMVRGRLIEINGAPPPADLKERHESLNRELNLSWSATLPENNQLVAGEWWSQQPLAAEAPVPMSIEVELAAELGLVLGDRVTFSLGGLRFEAELVNTRALRWESMTPNFYFLFPEGVLEEFPRSGITSLHIPAAEKRVINDLLRRYPTIVAIELDKVIAQIQSVVNQVTQGLQLMTAMILLCGVLILYAGVALSMPLRQQQSALLRTLGSSRGRVLRLQTIEFALLGAVAGTVAALAAELSLAIIVRQLFDGAAQIHPWLWLLGPVGGALVVALLGVSYSARSVGVPPLQLLRQLP</sequence>
<feature type="transmembrane region" description="Helical" evidence="6">
    <location>
        <begin position="763"/>
        <end position="786"/>
    </location>
</feature>
<keyword evidence="2" id="KW-1003">Cell membrane</keyword>
<dbReference type="AlphaFoldDB" id="A0A4Y8UIK0"/>
<dbReference type="InterPro" id="IPR038766">
    <property type="entry name" value="Membrane_comp_ABC_pdt"/>
</dbReference>
<evidence type="ECO:0000259" key="7">
    <source>
        <dbReference type="Pfam" id="PF02687"/>
    </source>
</evidence>
<feature type="transmembrane region" description="Helical" evidence="6">
    <location>
        <begin position="798"/>
        <end position="821"/>
    </location>
</feature>
<proteinExistence type="predicted"/>
<keyword evidence="5 6" id="KW-0472">Membrane</keyword>
<feature type="transmembrane region" description="Helical" evidence="6">
    <location>
        <begin position="314"/>
        <end position="336"/>
    </location>
</feature>
<dbReference type="GO" id="GO:0005886">
    <property type="term" value="C:plasma membrane"/>
    <property type="evidence" value="ECO:0007669"/>
    <property type="project" value="UniProtKB-SubCell"/>
</dbReference>
<dbReference type="EMBL" id="SPIA01000001">
    <property type="protein sequence ID" value="TFH68686.1"/>
    <property type="molecule type" value="Genomic_DNA"/>
</dbReference>
<dbReference type="Proteomes" id="UP000298133">
    <property type="component" value="Unassembled WGS sequence"/>
</dbReference>
<keyword evidence="9" id="KW-1185">Reference proteome</keyword>
<dbReference type="OrthoDB" id="5292592at2"/>
<evidence type="ECO:0000256" key="2">
    <source>
        <dbReference type="ARBA" id="ARBA00022475"/>
    </source>
</evidence>
<evidence type="ECO:0000256" key="3">
    <source>
        <dbReference type="ARBA" id="ARBA00022692"/>
    </source>
</evidence>
<dbReference type="PANTHER" id="PTHR30287">
    <property type="entry name" value="MEMBRANE COMPONENT OF PREDICTED ABC SUPERFAMILY METABOLITE UPTAKE TRANSPORTER"/>
    <property type="match status" value="1"/>
</dbReference>
<feature type="transmembrane region" description="Helical" evidence="6">
    <location>
        <begin position="356"/>
        <end position="378"/>
    </location>
</feature>
<keyword evidence="4 6" id="KW-1133">Transmembrane helix</keyword>
<feature type="transmembrane region" description="Helical" evidence="6">
    <location>
        <begin position="398"/>
        <end position="416"/>
    </location>
</feature>
<comment type="caution">
    <text evidence="8">The sequence shown here is derived from an EMBL/GenBank/DDBJ whole genome shotgun (WGS) entry which is preliminary data.</text>
</comment>
<dbReference type="InterPro" id="IPR003838">
    <property type="entry name" value="ABC3_permease_C"/>
</dbReference>
<accession>A0A4Y8UIK0</accession>
<organism evidence="8 9">
    <name type="scientific">Gammaproteobacteria bacterium LSUCC0057</name>
    <dbReference type="NCBI Taxonomy" id="2559237"/>
    <lineage>
        <taxon>Bacteria</taxon>
        <taxon>Pseudomonadati</taxon>
        <taxon>Pseudomonadota</taxon>
        <taxon>Gammaproteobacteria</taxon>
        <taxon>Cellvibrionales</taxon>
        <taxon>Porticoccaceae</taxon>
        <taxon>SAR92 clade</taxon>
    </lineage>
</organism>
<evidence type="ECO:0000256" key="6">
    <source>
        <dbReference type="SAM" id="Phobius"/>
    </source>
</evidence>
<evidence type="ECO:0000256" key="5">
    <source>
        <dbReference type="ARBA" id="ARBA00023136"/>
    </source>
</evidence>
<evidence type="ECO:0000313" key="9">
    <source>
        <dbReference type="Proteomes" id="UP000298133"/>
    </source>
</evidence>
<reference evidence="8 9" key="1">
    <citation type="submission" date="2019-03" db="EMBL/GenBank/DDBJ databases">
        <title>Draft genome of Gammaproteobacteria bacterium LSUCC0057, a member of the SAR92 clade.</title>
        <authorList>
            <person name="Lanclos V.C."/>
            <person name="Doiron C."/>
            <person name="Henson M.W."/>
            <person name="Thrash J.C."/>
        </authorList>
    </citation>
    <scope>NUCLEOTIDE SEQUENCE [LARGE SCALE GENOMIC DNA]</scope>
    <source>
        <strain evidence="8 9">LSUCC0057</strain>
    </source>
</reference>
<feature type="domain" description="ABC3 transporter permease C-terminal" evidence="7">
    <location>
        <begin position="267"/>
        <end position="376"/>
    </location>
</feature>
<dbReference type="PANTHER" id="PTHR30287:SF1">
    <property type="entry name" value="INNER MEMBRANE PROTEIN"/>
    <property type="match status" value="1"/>
</dbReference>
<evidence type="ECO:0000313" key="8">
    <source>
        <dbReference type="EMBL" id="TFH68686.1"/>
    </source>
</evidence>
<feature type="transmembrane region" description="Helical" evidence="6">
    <location>
        <begin position="477"/>
        <end position="497"/>
    </location>
</feature>
<feature type="transmembrane region" description="Helical" evidence="6">
    <location>
        <begin position="422"/>
        <end position="448"/>
    </location>
</feature>
<feature type="transmembrane region" description="Helical" evidence="6">
    <location>
        <begin position="262"/>
        <end position="281"/>
    </location>
</feature>
<evidence type="ECO:0000256" key="4">
    <source>
        <dbReference type="ARBA" id="ARBA00022989"/>
    </source>
</evidence>
<name>A0A4Y8UIK0_9GAMM</name>